<keyword evidence="3" id="KW-1185">Reference proteome</keyword>
<sequence>MFQMVSVILKNKLKGEEKMKNEKELNQEIIESYANYTVTSIADEIGVESYELNHILCRKGIQYRDGERYFLTDWYSSDLVKDVHYRDEYGNDRTFMIWTKAGKDFILDFIEECQRAKDTELAEDNK</sequence>
<dbReference type="EMBL" id="AAXKXX010000004">
    <property type="protein sequence ID" value="EGQ4384406.1"/>
    <property type="molecule type" value="Genomic_DNA"/>
</dbReference>
<feature type="domain" description="Antirepressor protein C-terminal" evidence="1">
    <location>
        <begin position="28"/>
        <end position="110"/>
    </location>
</feature>
<evidence type="ECO:0000313" key="2">
    <source>
        <dbReference type="EMBL" id="EGQ4384406.1"/>
    </source>
</evidence>
<dbReference type="Proteomes" id="UP000600220">
    <property type="component" value="Unassembled WGS sequence"/>
</dbReference>
<evidence type="ECO:0000313" key="3">
    <source>
        <dbReference type="Proteomes" id="UP000600220"/>
    </source>
</evidence>
<dbReference type="AlphaFoldDB" id="A0A8H9BV94"/>
<proteinExistence type="predicted"/>
<dbReference type="InterPro" id="IPR005039">
    <property type="entry name" value="Ant_C"/>
</dbReference>
<protein>
    <recommendedName>
        <fullName evidence="1">Antirepressor protein C-terminal domain-containing protein</fullName>
    </recommendedName>
</protein>
<reference evidence="2 3" key="1">
    <citation type="submission" date="2018-11" db="EMBL/GenBank/DDBJ databases">
        <authorList>
            <consortium name="Veterinary Laboratory Investigation and Response Network"/>
        </authorList>
    </citation>
    <scope>NUCLEOTIDE SEQUENCE [LARGE SCALE GENOMIC DNA]</scope>
    <source>
        <strain evidence="2 3">SPSE-18-VL-LA-PA-Ryan-0021</strain>
    </source>
</reference>
<evidence type="ECO:0000259" key="1">
    <source>
        <dbReference type="Pfam" id="PF03374"/>
    </source>
</evidence>
<gene>
    <name evidence="2" type="ORF">EGV54_04780</name>
</gene>
<comment type="caution">
    <text evidence="2">The sequence shown here is derived from an EMBL/GenBank/DDBJ whole genome shotgun (WGS) entry which is preliminary data.</text>
</comment>
<accession>A0A8H9BV94</accession>
<organism evidence="2 3">
    <name type="scientific">Staphylococcus pseudintermedius</name>
    <dbReference type="NCBI Taxonomy" id="283734"/>
    <lineage>
        <taxon>Bacteria</taxon>
        <taxon>Bacillati</taxon>
        <taxon>Bacillota</taxon>
        <taxon>Bacilli</taxon>
        <taxon>Bacillales</taxon>
        <taxon>Staphylococcaceae</taxon>
        <taxon>Staphylococcus</taxon>
        <taxon>Staphylococcus intermedius group</taxon>
    </lineage>
</organism>
<dbReference type="Pfam" id="PF03374">
    <property type="entry name" value="ANT"/>
    <property type="match status" value="1"/>
</dbReference>
<name>A0A8H9BV94_STAPS</name>
<dbReference type="GO" id="GO:0003677">
    <property type="term" value="F:DNA binding"/>
    <property type="evidence" value="ECO:0007669"/>
    <property type="project" value="InterPro"/>
</dbReference>